<dbReference type="GO" id="GO:0009007">
    <property type="term" value="F:site-specific DNA-methyltransferase (adenine-specific) activity"/>
    <property type="evidence" value="ECO:0007669"/>
    <property type="project" value="UniProtKB-EC"/>
</dbReference>
<keyword evidence="3 8" id="KW-0808">Transferase</keyword>
<organism evidence="8">
    <name type="scientific">termite gut metagenome</name>
    <dbReference type="NCBI Taxonomy" id="433724"/>
    <lineage>
        <taxon>unclassified sequences</taxon>
        <taxon>metagenomes</taxon>
        <taxon>organismal metagenomes</taxon>
    </lineage>
</organism>
<dbReference type="AlphaFoldDB" id="A0A5J4R7D5"/>
<dbReference type="GO" id="GO:0032259">
    <property type="term" value="P:methylation"/>
    <property type="evidence" value="ECO:0007669"/>
    <property type="project" value="UniProtKB-KW"/>
</dbReference>
<dbReference type="SUPFAM" id="SSF53335">
    <property type="entry name" value="S-adenosyl-L-methionine-dependent methyltransferases"/>
    <property type="match status" value="1"/>
</dbReference>
<comment type="caution">
    <text evidence="8">The sequence shown here is derived from an EMBL/GenBank/DDBJ whole genome shotgun (WGS) entry which is preliminary data.</text>
</comment>
<keyword evidence="4" id="KW-0949">S-adenosyl-L-methionine</keyword>
<evidence type="ECO:0000256" key="4">
    <source>
        <dbReference type="ARBA" id="ARBA00022691"/>
    </source>
</evidence>
<comment type="catalytic activity">
    <reaction evidence="6">
        <text>a 2'-deoxyadenosine in DNA + S-adenosyl-L-methionine = an N(6)-methyl-2'-deoxyadenosine in DNA + S-adenosyl-L-homocysteine + H(+)</text>
        <dbReference type="Rhea" id="RHEA:15197"/>
        <dbReference type="Rhea" id="RHEA-COMP:12418"/>
        <dbReference type="Rhea" id="RHEA-COMP:12419"/>
        <dbReference type="ChEBI" id="CHEBI:15378"/>
        <dbReference type="ChEBI" id="CHEBI:57856"/>
        <dbReference type="ChEBI" id="CHEBI:59789"/>
        <dbReference type="ChEBI" id="CHEBI:90615"/>
        <dbReference type="ChEBI" id="CHEBI:90616"/>
        <dbReference type="EC" id="2.1.1.72"/>
    </reaction>
</comment>
<dbReference type="InterPro" id="IPR029063">
    <property type="entry name" value="SAM-dependent_MTases_sf"/>
</dbReference>
<dbReference type="PANTHER" id="PTHR42933:SF3">
    <property type="entry name" value="TYPE I RESTRICTION ENZYME MJAVIII METHYLASE SUBUNIT"/>
    <property type="match status" value="1"/>
</dbReference>
<evidence type="ECO:0000256" key="2">
    <source>
        <dbReference type="ARBA" id="ARBA00022603"/>
    </source>
</evidence>
<dbReference type="Gene3D" id="3.40.50.150">
    <property type="entry name" value="Vaccinia Virus protein VP39"/>
    <property type="match status" value="1"/>
</dbReference>
<evidence type="ECO:0000259" key="7">
    <source>
        <dbReference type="Pfam" id="PF02384"/>
    </source>
</evidence>
<name>A0A5J4R7D5_9ZZZZ</name>
<accession>A0A5J4R7D5</accession>
<dbReference type="GO" id="GO:0008170">
    <property type="term" value="F:N-methyltransferase activity"/>
    <property type="evidence" value="ECO:0007669"/>
    <property type="project" value="InterPro"/>
</dbReference>
<dbReference type="EC" id="2.1.1.72" evidence="1"/>
<evidence type="ECO:0000256" key="3">
    <source>
        <dbReference type="ARBA" id="ARBA00022679"/>
    </source>
</evidence>
<dbReference type="InterPro" id="IPR003356">
    <property type="entry name" value="DNA_methylase_A-5"/>
</dbReference>
<dbReference type="Pfam" id="PF02384">
    <property type="entry name" value="N6_Mtase"/>
    <property type="match status" value="1"/>
</dbReference>
<dbReference type="EMBL" id="SNRY01001682">
    <property type="protein sequence ID" value="KAA6329224.1"/>
    <property type="molecule type" value="Genomic_DNA"/>
</dbReference>
<keyword evidence="5" id="KW-0680">Restriction system</keyword>
<dbReference type="InterPro" id="IPR051537">
    <property type="entry name" value="DNA_Adenine_Mtase"/>
</dbReference>
<dbReference type="PANTHER" id="PTHR42933">
    <property type="entry name" value="SLR6095 PROTEIN"/>
    <property type="match status" value="1"/>
</dbReference>
<evidence type="ECO:0000313" key="8">
    <source>
        <dbReference type="EMBL" id="KAA6329224.1"/>
    </source>
</evidence>
<keyword evidence="2 8" id="KW-0489">Methyltransferase</keyword>
<sequence>RCVVLWPHGVLFRNAEKAMRKAMIESDCVDAVIGLGANLFYNSPMEACLLICRMNKSQERKGKILFINAVNEVKQEKTTSRLEEKHIQNIFKAYREYKDIPGFAKIVSVEEVLQNNATLSIPLYVSRNHEKQEDDISLQDVITE</sequence>
<feature type="non-terminal residue" evidence="8">
    <location>
        <position position="1"/>
    </location>
</feature>
<proteinExistence type="predicted"/>
<feature type="domain" description="DNA methylase adenine-specific" evidence="7">
    <location>
        <begin position="3"/>
        <end position="132"/>
    </location>
</feature>
<evidence type="ECO:0000256" key="1">
    <source>
        <dbReference type="ARBA" id="ARBA00011900"/>
    </source>
</evidence>
<gene>
    <name evidence="8" type="ORF">EZS27_021954</name>
</gene>
<dbReference type="GO" id="GO:0009307">
    <property type="term" value="P:DNA restriction-modification system"/>
    <property type="evidence" value="ECO:0007669"/>
    <property type="project" value="UniProtKB-KW"/>
</dbReference>
<evidence type="ECO:0000256" key="6">
    <source>
        <dbReference type="ARBA" id="ARBA00047942"/>
    </source>
</evidence>
<dbReference type="GO" id="GO:0003677">
    <property type="term" value="F:DNA binding"/>
    <property type="evidence" value="ECO:0007669"/>
    <property type="project" value="InterPro"/>
</dbReference>
<reference evidence="8" key="1">
    <citation type="submission" date="2019-03" db="EMBL/GenBank/DDBJ databases">
        <title>Single cell metagenomics reveals metabolic interactions within the superorganism composed of flagellate Streblomastix strix and complex community of Bacteroidetes bacteria on its surface.</title>
        <authorList>
            <person name="Treitli S.C."/>
            <person name="Kolisko M."/>
            <person name="Husnik F."/>
            <person name="Keeling P."/>
            <person name="Hampl V."/>
        </authorList>
    </citation>
    <scope>NUCLEOTIDE SEQUENCE</scope>
    <source>
        <strain evidence="8">STM</strain>
    </source>
</reference>
<protein>
    <recommendedName>
        <fullName evidence="1">site-specific DNA-methyltransferase (adenine-specific)</fullName>
        <ecNumber evidence="1">2.1.1.72</ecNumber>
    </recommendedName>
</protein>
<evidence type="ECO:0000256" key="5">
    <source>
        <dbReference type="ARBA" id="ARBA00022747"/>
    </source>
</evidence>